<keyword evidence="4" id="KW-1185">Reference proteome</keyword>
<reference evidence="3" key="1">
    <citation type="submission" date="2020-06" db="EMBL/GenBank/DDBJ databases">
        <authorList>
            <person name="Dong N."/>
        </authorList>
    </citation>
    <scope>NUCLEOTIDE SEQUENCE</scope>
    <source>
        <strain evidence="3">R1692</strain>
    </source>
</reference>
<sequence length="203" mass="23145">MQEIDRAEQAYIRCISNILESLFTIGLSASDFEILLIAYKNEDLLKVYAKSRTSETYSLLMSFPVLSRSGLLGPKKKEGDKQVPEGQYIINRFNPESKYHLSLGINYPNDYDKEQQYSGSDIFIHGGTETVGCLPIGDPAIEVPYTLASLATSHGQHEIPVYIFPFPLDIETLEKYELHYPEETVRRWKELAVLHGELQKQIK</sequence>
<keyword evidence="1" id="KW-0133">Cell shape</keyword>
<dbReference type="RefSeq" id="WP_286651518.1">
    <property type="nucleotide sequence ID" value="NZ_JACAGK010000031.1"/>
</dbReference>
<keyword evidence="1" id="KW-0573">Peptidoglycan synthesis</keyword>
<dbReference type="PROSITE" id="PS52029">
    <property type="entry name" value="LD_TPASE"/>
    <property type="match status" value="1"/>
</dbReference>
<dbReference type="PANTHER" id="PTHR36699:SF1">
    <property type="entry name" value="L,D-TRANSPEPTIDASE YAFK-RELATED"/>
    <property type="match status" value="1"/>
</dbReference>
<feature type="active site" description="Proton donor/acceptor" evidence="1">
    <location>
        <position position="125"/>
    </location>
</feature>
<keyword evidence="1" id="KW-0961">Cell wall biogenesis/degradation</keyword>
<evidence type="ECO:0000313" key="4">
    <source>
        <dbReference type="Proteomes" id="UP001170954"/>
    </source>
</evidence>
<evidence type="ECO:0000256" key="1">
    <source>
        <dbReference type="PROSITE-ProRule" id="PRU01373"/>
    </source>
</evidence>
<feature type="domain" description="L,D-TPase catalytic" evidence="2">
    <location>
        <begin position="34"/>
        <end position="164"/>
    </location>
</feature>
<name>A0ABT7NNN7_9SPHI</name>
<protein>
    <recommendedName>
        <fullName evidence="2">L,D-TPase catalytic domain-containing protein</fullName>
    </recommendedName>
</protein>
<dbReference type="Pfam" id="PF03734">
    <property type="entry name" value="YkuD"/>
    <property type="match status" value="1"/>
</dbReference>
<accession>A0ABT7NNN7</accession>
<dbReference type="PANTHER" id="PTHR36699">
    <property type="entry name" value="LD-TRANSPEPTIDASE"/>
    <property type="match status" value="1"/>
</dbReference>
<feature type="active site" description="Nucleophile" evidence="1">
    <location>
        <position position="133"/>
    </location>
</feature>
<evidence type="ECO:0000259" key="2">
    <source>
        <dbReference type="PROSITE" id="PS52029"/>
    </source>
</evidence>
<dbReference type="Proteomes" id="UP001170954">
    <property type="component" value="Unassembled WGS sequence"/>
</dbReference>
<reference evidence="3" key="2">
    <citation type="journal article" date="2022" name="Sci. Total Environ.">
        <title>Prevalence, transmission, and molecular epidemiology of tet(X)-positive bacteria among humans, animals, and environmental niches in China: An epidemiological, and genomic-based study.</title>
        <authorList>
            <person name="Dong N."/>
            <person name="Zeng Y."/>
            <person name="Cai C."/>
            <person name="Sun C."/>
            <person name="Lu J."/>
            <person name="Liu C."/>
            <person name="Zhou H."/>
            <person name="Sun Q."/>
            <person name="Shu L."/>
            <person name="Wang H."/>
            <person name="Wang Y."/>
            <person name="Wang S."/>
            <person name="Wu C."/>
            <person name="Chan E.W."/>
            <person name="Chen G."/>
            <person name="Shen Z."/>
            <person name="Chen S."/>
            <person name="Zhang R."/>
        </authorList>
    </citation>
    <scope>NUCLEOTIDE SEQUENCE</scope>
    <source>
        <strain evidence="3">R1692</strain>
    </source>
</reference>
<comment type="caution">
    <text evidence="3">The sequence shown here is derived from an EMBL/GenBank/DDBJ whole genome shotgun (WGS) entry which is preliminary data.</text>
</comment>
<proteinExistence type="predicted"/>
<evidence type="ECO:0000313" key="3">
    <source>
        <dbReference type="EMBL" id="MDM1048867.1"/>
    </source>
</evidence>
<gene>
    <name evidence="3" type="ORF">HX018_11545</name>
</gene>
<organism evidence="3 4">
    <name type="scientific">Sphingobacterium hotanense</name>
    <dbReference type="NCBI Taxonomy" id="649196"/>
    <lineage>
        <taxon>Bacteria</taxon>
        <taxon>Pseudomonadati</taxon>
        <taxon>Bacteroidota</taxon>
        <taxon>Sphingobacteriia</taxon>
        <taxon>Sphingobacteriales</taxon>
        <taxon>Sphingobacteriaceae</taxon>
        <taxon>Sphingobacterium</taxon>
    </lineage>
</organism>
<dbReference type="InterPro" id="IPR005490">
    <property type="entry name" value="LD_TPept_cat_dom"/>
</dbReference>
<comment type="pathway">
    <text evidence="1">Cell wall biogenesis; peptidoglycan biosynthesis.</text>
</comment>
<dbReference type="EMBL" id="JACAGK010000031">
    <property type="protein sequence ID" value="MDM1048867.1"/>
    <property type="molecule type" value="Genomic_DNA"/>
</dbReference>